<dbReference type="PANTHER" id="PTHR11647:SF1">
    <property type="entry name" value="COLLAPSIN RESPONSE MEDIATOR PROTEIN"/>
    <property type="match status" value="1"/>
</dbReference>
<dbReference type="InterPro" id="IPR050378">
    <property type="entry name" value="Metallo-dep_Hydrolases_sf"/>
</dbReference>
<dbReference type="EMBL" id="CP017634">
    <property type="protein sequence ID" value="ATW27060.1"/>
    <property type="molecule type" value="Genomic_DNA"/>
</dbReference>
<proteinExistence type="predicted"/>
<evidence type="ECO:0000259" key="2">
    <source>
        <dbReference type="Pfam" id="PF01979"/>
    </source>
</evidence>
<dbReference type="RefSeq" id="WP_148136397.1">
    <property type="nucleotide sequence ID" value="NZ_CP017634.1"/>
</dbReference>
<organism evidence="3 4">
    <name type="scientific">Formimonas warabiya</name>
    <dbReference type="NCBI Taxonomy" id="1761012"/>
    <lineage>
        <taxon>Bacteria</taxon>
        <taxon>Bacillati</taxon>
        <taxon>Bacillota</taxon>
        <taxon>Clostridia</taxon>
        <taxon>Eubacteriales</taxon>
        <taxon>Peptococcaceae</taxon>
        <taxon>Candidatus Formimonas</taxon>
    </lineage>
</organism>
<dbReference type="InterPro" id="IPR032466">
    <property type="entry name" value="Metal_Hydrolase"/>
</dbReference>
<evidence type="ECO:0000256" key="1">
    <source>
        <dbReference type="ARBA" id="ARBA00001947"/>
    </source>
</evidence>
<dbReference type="SUPFAM" id="SSF51338">
    <property type="entry name" value="Composite domain of metallo-dependent hydrolases"/>
    <property type="match status" value="1"/>
</dbReference>
<keyword evidence="4" id="KW-1185">Reference proteome</keyword>
<dbReference type="PANTHER" id="PTHR11647">
    <property type="entry name" value="HYDRANTOINASE/DIHYDROPYRIMIDINASE FAMILY MEMBER"/>
    <property type="match status" value="1"/>
</dbReference>
<dbReference type="OrthoDB" id="9775607at2"/>
<evidence type="ECO:0000313" key="4">
    <source>
        <dbReference type="Proteomes" id="UP000323521"/>
    </source>
</evidence>
<dbReference type="Proteomes" id="UP000323521">
    <property type="component" value="Chromosome"/>
</dbReference>
<sequence>MKLWKRREFLWGLGLGSLGLFSLLKWDTVYGYVTSISASTGAKPEEQPSEEPVVPEMDCDYVLENGLIVDGTGQAGFLGNIGIKGDTIVAVGDFLAGENAKKMNASGLVITPGFIDLHTHTEDYWLAGGDGEMVLKQGVTTQIGGNCGSSVSSIGDYLASLHQAPINVGLFVGYKNLRRSVVPDQVKEVGGAEIGKMQMILAKGLEEGAFGLSVGLSYDPQIKATKDELIQLCRTVKEGNGFYSTHIRNENDEVIPSVQEAISIGLSAQVPVEYSHVKTAGQRNWGKMAQVLKLVEQAANDGLDITGDTYPYTYSSLDVAQNDQAESMCEEDMNMALQHPLIMVGSDSGLSQEGVATHPRAYGNYTRVLSHYVRDTKLLGLEQAVHKMTLMPARRLKLKDRGMIAVGHKADLAVFNLSGVAEQATRDKPNQTSLGMKYVFVNGGLALDQGAITGVKTGRPLKNQL</sequence>
<reference evidence="3 4" key="1">
    <citation type="submission" date="2016-10" db="EMBL/GenBank/DDBJ databases">
        <title>Complete Genome Sequence of Peptococcaceae strain DCMF.</title>
        <authorList>
            <person name="Edwards R.J."/>
            <person name="Holland S.I."/>
            <person name="Deshpande N.P."/>
            <person name="Wong Y.K."/>
            <person name="Ertan H."/>
            <person name="Manefield M."/>
            <person name="Russell T.L."/>
            <person name="Lee M.J."/>
        </authorList>
    </citation>
    <scope>NUCLEOTIDE SEQUENCE [LARGE SCALE GENOMIC DNA]</scope>
    <source>
        <strain evidence="3 4">DCMF</strain>
    </source>
</reference>
<gene>
    <name evidence="3" type="ORF">DCMF_21900</name>
</gene>
<dbReference type="CDD" id="cd01297">
    <property type="entry name" value="D-aminoacylase"/>
    <property type="match status" value="1"/>
</dbReference>
<dbReference type="Gene3D" id="3.20.20.140">
    <property type="entry name" value="Metal-dependent hydrolases"/>
    <property type="match status" value="1"/>
</dbReference>
<dbReference type="KEGG" id="fwa:DCMF_21900"/>
<feature type="domain" description="Amidohydrolase-related" evidence="2">
    <location>
        <begin position="109"/>
        <end position="423"/>
    </location>
</feature>
<evidence type="ECO:0000313" key="3">
    <source>
        <dbReference type="EMBL" id="ATW27060.1"/>
    </source>
</evidence>
<dbReference type="AlphaFoldDB" id="A0A3G1KXB4"/>
<dbReference type="Pfam" id="PF01979">
    <property type="entry name" value="Amidohydro_1"/>
    <property type="match status" value="1"/>
</dbReference>
<comment type="cofactor">
    <cofactor evidence="1">
        <name>Zn(2+)</name>
        <dbReference type="ChEBI" id="CHEBI:29105"/>
    </cofactor>
</comment>
<dbReference type="InterPro" id="IPR006680">
    <property type="entry name" value="Amidohydro-rel"/>
</dbReference>
<dbReference type="SUPFAM" id="SSF51556">
    <property type="entry name" value="Metallo-dependent hydrolases"/>
    <property type="match status" value="1"/>
</dbReference>
<protein>
    <recommendedName>
        <fullName evidence="2">Amidohydrolase-related domain-containing protein</fullName>
    </recommendedName>
</protein>
<dbReference type="InterPro" id="IPR011059">
    <property type="entry name" value="Metal-dep_hydrolase_composite"/>
</dbReference>
<dbReference type="GO" id="GO:0016810">
    <property type="term" value="F:hydrolase activity, acting on carbon-nitrogen (but not peptide) bonds"/>
    <property type="evidence" value="ECO:0007669"/>
    <property type="project" value="InterPro"/>
</dbReference>
<name>A0A3G1KXB4_FORW1</name>
<accession>A0A3G1KXB4</accession>